<feature type="region of interest" description="Disordered" evidence="1">
    <location>
        <begin position="133"/>
        <end position="154"/>
    </location>
</feature>
<accession>A0A448ZFW5</accession>
<gene>
    <name evidence="3" type="ORF">PSNMU_V1.4_AUG-EV-PASAV3_0078260</name>
</gene>
<name>A0A448ZFW5_9STRA</name>
<keyword evidence="4" id="KW-1185">Reference proteome</keyword>
<feature type="signal peptide" evidence="2">
    <location>
        <begin position="1"/>
        <end position="31"/>
    </location>
</feature>
<dbReference type="AlphaFoldDB" id="A0A448ZFW5"/>
<dbReference type="Proteomes" id="UP000291116">
    <property type="component" value="Unassembled WGS sequence"/>
</dbReference>
<sequence>MPLSAVKHLTSKKMIFKESFFLLLLAIPCESFVCQPKILRNPSNSIALKSFKENNDWTSDFDGFVGDGGDNIETDSDNFSDFLTAGNGNSNLDITGVQTRLFSLGEDLIINDFVGNMGFEEVTDWEYYYESEDDPTDRKVVSPNPFDASKPKRTRTSSGSVVRVFRGELIGRLGASIRSRGLDQRILIKEYSGKFALELAKRDQQTVGKLQSKLMENKKDASDGGWIQSASSRSVLGRTDDKHVGDLLQELRTAPYLGILGEVNLAELEDEMDPNEFYRALGVSAPKPGAVWIVFEYGKSTATELHLHRLKRNWFLPALLI</sequence>
<evidence type="ECO:0000313" key="3">
    <source>
        <dbReference type="EMBL" id="VEU40927.1"/>
    </source>
</evidence>
<evidence type="ECO:0000313" key="4">
    <source>
        <dbReference type="Proteomes" id="UP000291116"/>
    </source>
</evidence>
<dbReference type="EMBL" id="CAACVS010000317">
    <property type="protein sequence ID" value="VEU40927.1"/>
    <property type="molecule type" value="Genomic_DNA"/>
</dbReference>
<keyword evidence="2" id="KW-0732">Signal</keyword>
<evidence type="ECO:0000256" key="1">
    <source>
        <dbReference type="SAM" id="MobiDB-lite"/>
    </source>
</evidence>
<proteinExistence type="predicted"/>
<reference evidence="3 4" key="1">
    <citation type="submission" date="2019-01" db="EMBL/GenBank/DDBJ databases">
        <authorList>
            <person name="Ferrante I. M."/>
        </authorList>
    </citation>
    <scope>NUCLEOTIDE SEQUENCE [LARGE SCALE GENOMIC DNA]</scope>
    <source>
        <strain evidence="3 4">B856</strain>
    </source>
</reference>
<evidence type="ECO:0000256" key="2">
    <source>
        <dbReference type="SAM" id="SignalP"/>
    </source>
</evidence>
<organism evidence="3 4">
    <name type="scientific">Pseudo-nitzschia multistriata</name>
    <dbReference type="NCBI Taxonomy" id="183589"/>
    <lineage>
        <taxon>Eukaryota</taxon>
        <taxon>Sar</taxon>
        <taxon>Stramenopiles</taxon>
        <taxon>Ochrophyta</taxon>
        <taxon>Bacillariophyta</taxon>
        <taxon>Bacillariophyceae</taxon>
        <taxon>Bacillariophycidae</taxon>
        <taxon>Bacillariales</taxon>
        <taxon>Bacillariaceae</taxon>
        <taxon>Pseudo-nitzschia</taxon>
    </lineage>
</organism>
<feature type="chain" id="PRO_5019216599" evidence="2">
    <location>
        <begin position="32"/>
        <end position="321"/>
    </location>
</feature>
<protein>
    <submittedName>
        <fullName evidence="3">Uncharacterized protein</fullName>
    </submittedName>
</protein>
<dbReference type="OrthoDB" id="41213at2759"/>